<dbReference type="Proteomes" id="UP000717624">
    <property type="component" value="Unassembled WGS sequence"/>
</dbReference>
<dbReference type="RefSeq" id="WP_204516450.1">
    <property type="nucleotide sequence ID" value="NZ_BAABIN010000009.1"/>
</dbReference>
<reference evidence="12" key="1">
    <citation type="submission" date="2021-01" db="EMBL/GenBank/DDBJ databases">
        <title>Genomic Encyclopedia of Type Strains, Phase IV (KMG-IV): sequencing the most valuable type-strain genomes for metagenomic binning, comparative biology and taxonomic classification.</title>
        <authorList>
            <person name="Goeker M."/>
        </authorList>
    </citation>
    <scope>NUCLEOTIDE SEQUENCE</scope>
    <source>
        <strain evidence="12">DSM 25523</strain>
    </source>
</reference>
<dbReference type="Pfam" id="PF02885">
    <property type="entry name" value="Glycos_trans_3N"/>
    <property type="match status" value="1"/>
</dbReference>
<dbReference type="InterPro" id="IPR017459">
    <property type="entry name" value="Glycosyl_Trfase_fam3_N_dom"/>
</dbReference>
<keyword evidence="4 9" id="KW-0808">Transferase</keyword>
<keyword evidence="9" id="KW-0460">Magnesium</keyword>
<feature type="binding site" evidence="9">
    <location>
        <begin position="90"/>
        <end position="93"/>
    </location>
    <ligand>
        <name>5-phospho-alpha-D-ribose 1-diphosphate</name>
        <dbReference type="ChEBI" id="CHEBI:58017"/>
    </ligand>
</feature>
<dbReference type="EC" id="2.4.2.18" evidence="9"/>
<comment type="catalytic activity">
    <reaction evidence="7 9">
        <text>N-(5-phospho-beta-D-ribosyl)anthranilate + diphosphate = 5-phospho-alpha-D-ribose 1-diphosphate + anthranilate</text>
        <dbReference type="Rhea" id="RHEA:11768"/>
        <dbReference type="ChEBI" id="CHEBI:16567"/>
        <dbReference type="ChEBI" id="CHEBI:18277"/>
        <dbReference type="ChEBI" id="CHEBI:33019"/>
        <dbReference type="ChEBI" id="CHEBI:58017"/>
        <dbReference type="EC" id="2.4.2.18"/>
    </reaction>
</comment>
<comment type="caution">
    <text evidence="9">Lacks conserved residue(s) required for the propagation of feature annotation.</text>
</comment>
<feature type="binding site" evidence="9">
    <location>
        <begin position="108"/>
        <end position="116"/>
    </location>
    <ligand>
        <name>5-phospho-alpha-D-ribose 1-diphosphate</name>
        <dbReference type="ChEBI" id="CHEBI:58017"/>
    </ligand>
</feature>
<comment type="function">
    <text evidence="9">Catalyzes the transfer of the phosphoribosyl group of 5-phosphorylribose-1-pyrophosphate (PRPP) to anthranilate to yield N-(5'-phosphoribosyl)-anthranilate (PRA).</text>
</comment>
<dbReference type="GO" id="GO:0000162">
    <property type="term" value="P:L-tryptophan biosynthetic process"/>
    <property type="evidence" value="ECO:0007669"/>
    <property type="project" value="UniProtKB-UniRule"/>
</dbReference>
<evidence type="ECO:0000259" key="10">
    <source>
        <dbReference type="Pfam" id="PF00591"/>
    </source>
</evidence>
<dbReference type="HAMAP" id="MF_00211">
    <property type="entry name" value="TrpD"/>
    <property type="match status" value="1"/>
</dbReference>
<evidence type="ECO:0000256" key="9">
    <source>
        <dbReference type="HAMAP-Rule" id="MF_00211"/>
    </source>
</evidence>
<evidence type="ECO:0000256" key="3">
    <source>
        <dbReference type="ARBA" id="ARBA00022676"/>
    </source>
</evidence>
<organism evidence="12 13">
    <name type="scientific">Brevibacillus fulvus</name>
    <dbReference type="NCBI Taxonomy" id="1125967"/>
    <lineage>
        <taxon>Bacteria</taxon>
        <taxon>Bacillati</taxon>
        <taxon>Bacillota</taxon>
        <taxon>Bacilli</taxon>
        <taxon>Bacillales</taxon>
        <taxon>Paenibacillaceae</taxon>
        <taxon>Brevibacillus</taxon>
    </lineage>
</organism>
<dbReference type="EMBL" id="JAFBEB010000001">
    <property type="protein sequence ID" value="MBM7588719.1"/>
    <property type="molecule type" value="Genomic_DNA"/>
</dbReference>
<evidence type="ECO:0000256" key="8">
    <source>
        <dbReference type="ARBA" id="ARBA00061188"/>
    </source>
</evidence>
<feature type="binding site" evidence="9">
    <location>
        <position position="92"/>
    </location>
    <ligand>
        <name>Mg(2+)</name>
        <dbReference type="ChEBI" id="CHEBI:18420"/>
        <label>1</label>
    </ligand>
</feature>
<dbReference type="PANTHER" id="PTHR43285">
    <property type="entry name" value="ANTHRANILATE PHOSPHORIBOSYLTRANSFERASE"/>
    <property type="match status" value="1"/>
</dbReference>
<feature type="binding site" evidence="9">
    <location>
        <position position="80"/>
    </location>
    <ligand>
        <name>anthranilate</name>
        <dbReference type="ChEBI" id="CHEBI:16567"/>
        <label>1</label>
    </ligand>
</feature>
<evidence type="ECO:0000256" key="6">
    <source>
        <dbReference type="ARBA" id="ARBA00023141"/>
    </source>
</evidence>
<dbReference type="GO" id="GO:0005829">
    <property type="term" value="C:cytosol"/>
    <property type="evidence" value="ECO:0007669"/>
    <property type="project" value="TreeGrafter"/>
</dbReference>
<evidence type="ECO:0000313" key="13">
    <source>
        <dbReference type="Proteomes" id="UP000717624"/>
    </source>
</evidence>
<dbReference type="PANTHER" id="PTHR43285:SF2">
    <property type="entry name" value="ANTHRANILATE PHOSPHORIBOSYLTRANSFERASE"/>
    <property type="match status" value="1"/>
</dbReference>
<feature type="binding site" evidence="9">
    <location>
        <position position="88"/>
    </location>
    <ligand>
        <name>5-phospho-alpha-D-ribose 1-diphosphate</name>
        <dbReference type="ChEBI" id="CHEBI:58017"/>
    </ligand>
</feature>
<dbReference type="Gene3D" id="1.20.970.10">
    <property type="entry name" value="Transferase, Pyrimidine Nucleoside Phosphorylase, Chain C"/>
    <property type="match status" value="1"/>
</dbReference>
<dbReference type="NCBIfam" id="TIGR01245">
    <property type="entry name" value="trpD"/>
    <property type="match status" value="1"/>
</dbReference>
<keyword evidence="2 9" id="KW-0028">Amino-acid biosynthesis</keyword>
<evidence type="ECO:0000256" key="1">
    <source>
        <dbReference type="ARBA" id="ARBA00004907"/>
    </source>
</evidence>
<dbReference type="InterPro" id="IPR005940">
    <property type="entry name" value="Anthranilate_Pribosyl_Tfrase"/>
</dbReference>
<dbReference type="SUPFAM" id="SSF52418">
    <property type="entry name" value="Nucleoside phosphorylase/phosphoribosyltransferase catalytic domain"/>
    <property type="match status" value="1"/>
</dbReference>
<keyword evidence="6 9" id="KW-0057">Aromatic amino acid biosynthesis</keyword>
<dbReference type="SUPFAM" id="SSF47648">
    <property type="entry name" value="Nucleoside phosphorylase/phosphoribosyltransferase N-terminal domain"/>
    <property type="match status" value="1"/>
</dbReference>
<evidence type="ECO:0000256" key="5">
    <source>
        <dbReference type="ARBA" id="ARBA00022822"/>
    </source>
</evidence>
<dbReference type="GO" id="GO:0000287">
    <property type="term" value="F:magnesium ion binding"/>
    <property type="evidence" value="ECO:0007669"/>
    <property type="project" value="UniProtKB-UniRule"/>
</dbReference>
<sequence>MLKTALAQLFQGVHLDRETARQAMGEIMDGKATPAQIGAFLGTLRVKGEQVEEIIGFAEAMRERAAKFPLQANDLVDTCGTGGDGSNTFNISTASALVAASAGVKIAKHGNRAVSSRSGSADVLEALGIPISLDPQSAAQCLERTNLCFLFAPLYHQAMSHAAGPRKELAVRTVFNLLGPLTNPAGAEKQLLGVYDSTLLSTVAQVLRQLGVKRALVVTGSDGLDELTVTGASKVAELKDGTIREYEVEPEQFGLRRYTIEQLRGGDPHANATMIREIFAGKRGAGRDIVLLNAGAILYLAGRAESIDAGVICAAELIDRGDVLRKLEQVREVAGGMTNAS</sequence>
<comment type="subunit">
    <text evidence="9">Homodimer.</text>
</comment>
<feature type="binding site" evidence="9">
    <location>
        <position position="226"/>
    </location>
    <ligand>
        <name>Mg(2+)</name>
        <dbReference type="ChEBI" id="CHEBI:18420"/>
        <label>2</label>
    </ligand>
</feature>
<dbReference type="FunFam" id="3.40.1030.10:FF:000002">
    <property type="entry name" value="Anthranilate phosphoribosyltransferase"/>
    <property type="match status" value="1"/>
</dbReference>
<protein>
    <recommendedName>
        <fullName evidence="9">Anthranilate phosphoribosyltransferase</fullName>
        <ecNumber evidence="9">2.4.2.18</ecNumber>
    </recommendedName>
</protein>
<accession>A0A938XXE6</accession>
<evidence type="ECO:0000259" key="11">
    <source>
        <dbReference type="Pfam" id="PF02885"/>
    </source>
</evidence>
<dbReference type="GO" id="GO:0004048">
    <property type="term" value="F:anthranilate phosphoribosyltransferase activity"/>
    <property type="evidence" value="ECO:0007669"/>
    <property type="project" value="UniProtKB-UniRule"/>
</dbReference>
<feature type="binding site" evidence="9">
    <location>
        <begin position="83"/>
        <end position="84"/>
    </location>
    <ligand>
        <name>5-phospho-alpha-D-ribose 1-diphosphate</name>
        <dbReference type="ChEBI" id="CHEBI:58017"/>
    </ligand>
</feature>
<dbReference type="AlphaFoldDB" id="A0A938XXE6"/>
<dbReference type="Gene3D" id="3.40.1030.10">
    <property type="entry name" value="Nucleoside phosphorylase/phosphoribosyltransferase catalytic domain"/>
    <property type="match status" value="1"/>
</dbReference>
<comment type="similarity">
    <text evidence="8">In the C-terminal section; belongs to the anthranilate phosphoribosyltransferase family.</text>
</comment>
<dbReference type="Pfam" id="PF00591">
    <property type="entry name" value="Glycos_transf_3"/>
    <property type="match status" value="1"/>
</dbReference>
<comment type="similarity">
    <text evidence="9">Belongs to the anthranilate phosphoribosyltransferase family.</text>
</comment>
<dbReference type="InterPro" id="IPR035902">
    <property type="entry name" value="Nuc_phospho_transferase"/>
</dbReference>
<dbReference type="InterPro" id="IPR000312">
    <property type="entry name" value="Glycosyl_Trfase_fam3"/>
</dbReference>
<name>A0A938XXE6_9BACL</name>
<feature type="binding site" evidence="9">
    <location>
        <position position="225"/>
    </location>
    <ligand>
        <name>Mg(2+)</name>
        <dbReference type="ChEBI" id="CHEBI:18420"/>
        <label>2</label>
    </ligand>
</feature>
<comment type="cofactor">
    <cofactor evidence="9">
        <name>Mg(2+)</name>
        <dbReference type="ChEBI" id="CHEBI:18420"/>
    </cofactor>
    <text evidence="9">Binds 2 magnesium ions per monomer.</text>
</comment>
<comment type="caution">
    <text evidence="12">The sequence shown here is derived from an EMBL/GenBank/DDBJ whole genome shotgun (WGS) entry which is preliminary data.</text>
</comment>
<evidence type="ECO:0000256" key="7">
    <source>
        <dbReference type="ARBA" id="ARBA00052328"/>
    </source>
</evidence>
<feature type="binding site" evidence="9">
    <location>
        <position position="226"/>
    </location>
    <ligand>
        <name>Mg(2+)</name>
        <dbReference type="ChEBI" id="CHEBI:18420"/>
        <label>1</label>
    </ligand>
</feature>
<keyword evidence="3 9" id="KW-0328">Glycosyltransferase</keyword>
<keyword evidence="13" id="KW-1185">Reference proteome</keyword>
<feature type="binding site" evidence="9">
    <location>
        <position position="166"/>
    </location>
    <ligand>
        <name>anthranilate</name>
        <dbReference type="ChEBI" id="CHEBI:16567"/>
        <label>2</label>
    </ligand>
</feature>
<feature type="binding site" evidence="9">
    <location>
        <position position="120"/>
    </location>
    <ligand>
        <name>5-phospho-alpha-D-ribose 1-diphosphate</name>
        <dbReference type="ChEBI" id="CHEBI:58017"/>
    </ligand>
</feature>
<proteinExistence type="inferred from homology"/>
<feature type="domain" description="Glycosyl transferase family 3" evidence="10">
    <location>
        <begin position="73"/>
        <end position="322"/>
    </location>
</feature>
<keyword evidence="9" id="KW-0479">Metal-binding</keyword>
<feature type="binding site" evidence="9">
    <location>
        <position position="111"/>
    </location>
    <ligand>
        <name>anthranilate</name>
        <dbReference type="ChEBI" id="CHEBI:16567"/>
        <label>1</label>
    </ligand>
</feature>
<gene>
    <name evidence="9" type="primary">trpD</name>
    <name evidence="12" type="ORF">JOD01_000305</name>
</gene>
<feature type="domain" description="Glycosyl transferase family 3 N-terminal" evidence="11">
    <location>
        <begin position="4"/>
        <end position="65"/>
    </location>
</feature>
<comment type="pathway">
    <text evidence="1 9">Amino-acid biosynthesis; L-tryptophan biosynthesis; L-tryptophan from chorismate: step 2/5.</text>
</comment>
<evidence type="ECO:0000313" key="12">
    <source>
        <dbReference type="EMBL" id="MBM7588719.1"/>
    </source>
</evidence>
<feature type="binding site" evidence="9">
    <location>
        <position position="80"/>
    </location>
    <ligand>
        <name>5-phospho-alpha-D-ribose 1-diphosphate</name>
        <dbReference type="ChEBI" id="CHEBI:58017"/>
    </ligand>
</feature>
<evidence type="ECO:0000256" key="2">
    <source>
        <dbReference type="ARBA" id="ARBA00022605"/>
    </source>
</evidence>
<keyword evidence="5 9" id="KW-0822">Tryptophan biosynthesis</keyword>
<evidence type="ECO:0000256" key="4">
    <source>
        <dbReference type="ARBA" id="ARBA00022679"/>
    </source>
</evidence>
<dbReference type="InterPro" id="IPR036320">
    <property type="entry name" value="Glycosyl_Trfase_fam3_N_dom_sf"/>
</dbReference>